<dbReference type="OrthoDB" id="1597724at2759"/>
<keyword evidence="6 9" id="KW-1133">Transmembrane helix</keyword>
<feature type="topological domain" description="Cytoplasmic" evidence="9">
    <location>
        <begin position="740"/>
        <end position="800"/>
    </location>
</feature>
<keyword evidence="4 9" id="KW-0378">Hydrolase</keyword>
<dbReference type="Pfam" id="PF20428">
    <property type="entry name" value="Sey1_3HB"/>
    <property type="match status" value="1"/>
</dbReference>
<proteinExistence type="inferred from homology"/>
<gene>
    <name evidence="13" type="ORF">CHC_T00004993001</name>
</gene>
<feature type="topological domain" description="Lumenal" evidence="9">
    <location>
        <begin position="716"/>
        <end position="718"/>
    </location>
</feature>
<keyword evidence="5 9" id="KW-0256">Endoplasmic reticulum</keyword>
<evidence type="ECO:0000256" key="2">
    <source>
        <dbReference type="ARBA" id="ARBA00022692"/>
    </source>
</evidence>
<evidence type="ECO:0000256" key="5">
    <source>
        <dbReference type="ARBA" id="ARBA00022824"/>
    </source>
</evidence>
<dbReference type="Proteomes" id="UP000012073">
    <property type="component" value="Unassembled WGS sequence"/>
</dbReference>
<dbReference type="AlphaFoldDB" id="R7QG26"/>
<evidence type="ECO:0000256" key="1">
    <source>
        <dbReference type="ARBA" id="ARBA00004477"/>
    </source>
</evidence>
<dbReference type="GO" id="GO:0003924">
    <property type="term" value="F:GTPase activity"/>
    <property type="evidence" value="ECO:0007669"/>
    <property type="project" value="UniProtKB-UniRule"/>
</dbReference>
<dbReference type="FunFam" id="3.40.50.300:FF:000727">
    <property type="entry name" value="Protein SEY1 homolog"/>
    <property type="match status" value="1"/>
</dbReference>
<evidence type="ECO:0000313" key="13">
    <source>
        <dbReference type="EMBL" id="CDF37004.1"/>
    </source>
</evidence>
<keyword evidence="14" id="KW-1185">Reference proteome</keyword>
<feature type="compositionally biased region" description="Low complexity" evidence="10">
    <location>
        <begin position="771"/>
        <end position="792"/>
    </location>
</feature>
<feature type="region of interest" description="Disordered" evidence="10">
    <location>
        <begin position="765"/>
        <end position="800"/>
    </location>
</feature>
<evidence type="ECO:0000256" key="9">
    <source>
        <dbReference type="HAMAP-Rule" id="MF_03109"/>
    </source>
</evidence>
<feature type="topological domain" description="Cytoplasmic" evidence="9">
    <location>
        <begin position="1"/>
        <end position="694"/>
    </location>
</feature>
<keyword evidence="2 9" id="KW-0812">Transmembrane</keyword>
<dbReference type="GeneID" id="17324533"/>
<evidence type="ECO:0000256" key="7">
    <source>
        <dbReference type="ARBA" id="ARBA00023134"/>
    </source>
</evidence>
<evidence type="ECO:0000256" key="10">
    <source>
        <dbReference type="SAM" id="MobiDB-lite"/>
    </source>
</evidence>
<dbReference type="GO" id="GO:0016320">
    <property type="term" value="P:endoplasmic reticulum membrane fusion"/>
    <property type="evidence" value="ECO:0007669"/>
    <property type="project" value="TreeGrafter"/>
</dbReference>
<feature type="binding site" evidence="9">
    <location>
        <begin position="38"/>
        <end position="45"/>
    </location>
    <ligand>
        <name>GTP</name>
        <dbReference type="ChEBI" id="CHEBI:37565"/>
    </ligand>
</feature>
<dbReference type="Pfam" id="PF05879">
    <property type="entry name" value="RHD3_GTPase"/>
    <property type="match status" value="1"/>
</dbReference>
<evidence type="ECO:0000259" key="12">
    <source>
        <dbReference type="PROSITE" id="PS51715"/>
    </source>
</evidence>
<evidence type="ECO:0000256" key="3">
    <source>
        <dbReference type="ARBA" id="ARBA00022741"/>
    </source>
</evidence>
<dbReference type="Gene3D" id="3.40.50.300">
    <property type="entry name" value="P-loop containing nucleotide triphosphate hydrolases"/>
    <property type="match status" value="1"/>
</dbReference>
<organism evidence="13 14">
    <name type="scientific">Chondrus crispus</name>
    <name type="common">Carrageen Irish moss</name>
    <name type="synonym">Polymorpha crispa</name>
    <dbReference type="NCBI Taxonomy" id="2769"/>
    <lineage>
        <taxon>Eukaryota</taxon>
        <taxon>Rhodophyta</taxon>
        <taxon>Florideophyceae</taxon>
        <taxon>Rhodymeniophycidae</taxon>
        <taxon>Gigartinales</taxon>
        <taxon>Gigartinaceae</taxon>
        <taxon>Chondrus</taxon>
    </lineage>
</organism>
<dbReference type="Gramene" id="CDF37004">
    <property type="protein sequence ID" value="CDF37004"/>
    <property type="gene ID" value="CHC_T00004993001"/>
</dbReference>
<dbReference type="InterPro" id="IPR046758">
    <property type="entry name" value="Sey1/RHD3-like_3HB"/>
</dbReference>
<feature type="domain" description="GB1/RHD3-type G" evidence="12">
    <location>
        <begin position="28"/>
        <end position="275"/>
    </location>
</feature>
<comment type="subcellular location">
    <subcellularLocation>
        <location evidence="1 9">Endoplasmic reticulum membrane</location>
        <topology evidence="1 9">Multi-pass membrane protein</topology>
    </subcellularLocation>
</comment>
<reference evidence="14" key="1">
    <citation type="journal article" date="2013" name="Proc. Natl. Acad. Sci. U.S.A.">
        <title>Genome structure and metabolic features in the red seaweed Chondrus crispus shed light on evolution of the Archaeplastida.</title>
        <authorList>
            <person name="Collen J."/>
            <person name="Porcel B."/>
            <person name="Carre W."/>
            <person name="Ball S.G."/>
            <person name="Chaparro C."/>
            <person name="Tonon T."/>
            <person name="Barbeyron T."/>
            <person name="Michel G."/>
            <person name="Noel B."/>
            <person name="Valentin K."/>
            <person name="Elias M."/>
            <person name="Artiguenave F."/>
            <person name="Arun A."/>
            <person name="Aury J.M."/>
            <person name="Barbosa-Neto J.F."/>
            <person name="Bothwell J.H."/>
            <person name="Bouget F.Y."/>
            <person name="Brillet L."/>
            <person name="Cabello-Hurtado F."/>
            <person name="Capella-Gutierrez S."/>
            <person name="Charrier B."/>
            <person name="Cladiere L."/>
            <person name="Cock J.M."/>
            <person name="Coelho S.M."/>
            <person name="Colleoni C."/>
            <person name="Czjzek M."/>
            <person name="Da Silva C."/>
            <person name="Delage L."/>
            <person name="Denoeud F."/>
            <person name="Deschamps P."/>
            <person name="Dittami S.M."/>
            <person name="Gabaldon T."/>
            <person name="Gachon C.M."/>
            <person name="Groisillier A."/>
            <person name="Herve C."/>
            <person name="Jabbari K."/>
            <person name="Katinka M."/>
            <person name="Kloareg B."/>
            <person name="Kowalczyk N."/>
            <person name="Labadie K."/>
            <person name="Leblanc C."/>
            <person name="Lopez P.J."/>
            <person name="McLachlan D.H."/>
            <person name="Meslet-Cladiere L."/>
            <person name="Moustafa A."/>
            <person name="Nehr Z."/>
            <person name="Nyvall Collen P."/>
            <person name="Panaud O."/>
            <person name="Partensky F."/>
            <person name="Poulain J."/>
            <person name="Rensing S.A."/>
            <person name="Rousvoal S."/>
            <person name="Samson G."/>
            <person name="Symeonidi A."/>
            <person name="Weissenbach J."/>
            <person name="Zambounis A."/>
            <person name="Wincker P."/>
            <person name="Boyen C."/>
        </authorList>
    </citation>
    <scope>NUCLEOTIDE SEQUENCE [LARGE SCALE GENOMIC DNA]</scope>
    <source>
        <strain evidence="14">cv. Stackhouse</strain>
    </source>
</reference>
<dbReference type="KEGG" id="ccp:CHC_T00004993001"/>
<dbReference type="InterPro" id="IPR027417">
    <property type="entry name" value="P-loop_NTPase"/>
</dbReference>
<keyword evidence="7 9" id="KW-0342">GTP-binding</keyword>
<dbReference type="GO" id="GO:0005525">
    <property type="term" value="F:GTP binding"/>
    <property type="evidence" value="ECO:0007669"/>
    <property type="project" value="UniProtKB-UniRule"/>
</dbReference>
<keyword evidence="3 9" id="KW-0547">Nucleotide-binding</keyword>
<dbReference type="RefSeq" id="XP_005716823.1">
    <property type="nucleotide sequence ID" value="XM_005716766.1"/>
</dbReference>
<evidence type="ECO:0000256" key="8">
    <source>
        <dbReference type="ARBA" id="ARBA00023136"/>
    </source>
</evidence>
<feature type="transmembrane region" description="Helical" evidence="11">
    <location>
        <begin position="719"/>
        <end position="737"/>
    </location>
</feature>
<protein>
    <recommendedName>
        <fullName evidence="9">Protein SEY1 homolog</fullName>
        <ecNumber evidence="9">3.6.5.-</ecNumber>
    </recommendedName>
</protein>
<dbReference type="InterPro" id="IPR008803">
    <property type="entry name" value="RHD3/Sey1"/>
</dbReference>
<evidence type="ECO:0000256" key="11">
    <source>
        <dbReference type="SAM" id="Phobius"/>
    </source>
</evidence>
<dbReference type="HAMAP" id="MF_03109">
    <property type="entry name" value="Sey1"/>
    <property type="match status" value="1"/>
</dbReference>
<keyword evidence="8 9" id="KW-0472">Membrane</keyword>
<dbReference type="CDD" id="cd01851">
    <property type="entry name" value="GBP"/>
    <property type="match status" value="1"/>
</dbReference>
<sequence length="800" mass="87566">MVQVVNYEEDFNHELQSFLNETRITPLGFDYHVAAIMGPQSSGKSTLLNLLFGTKFRTMDESSGRYQVTQGVWLGRDADAGIIVMDLEGTDSRERGEEAANYERKSALFALALAEVLIVNVWAQDVGRYNAANMSLLKTVMELDLQLFFGGAAAVPPEGAEHKDRISEGGKPRMHKTRLLFVLRDHVSSPFETLCNTLRTDVDNIWNTISKPDAARDTPITNYFDIDFFALPHKVLMADMFQSKGAELRRRFHENEVFLEEYSRGVAADGFAAYAEGVWETIRANRELDIPSQKEMLAHVRCEQIAKEATLQVDETLAPMKAKLLPSDGSPADVVAELFPTLLAASDTAVESYEASAFRYSATVAEVKGSDMRAKIGGDCKALFDAQVALASDLAVSSFRSQVSASPVASTPTASKPWKNWGAVSKGALDEALKKFDELSATDSLSASADKISGAHPLSFAIATSSGVRRRLCATLDTEMERATADVVSTARTSCLKTFQDAFKPPLNTVLELASTDVWDRASEVGNTAWEVTEKEARKVYGETGLGFTAERTEDAVQDDIKPMCYEKALTDIKDAVGTPSNFLLRMTKRFDDEFRFDERGVPRHFGPTEDIEALFVAAREKGEELIDLLGEVKLTGSLTTLRTSSRSIDDSVAEPVILAEHLKADLREQLKRQAGAVFMEAKRAQEAAKVTTKVPLWLFGLLVILGWNEIMIVLRNPVLLLLTVIILPVLYMGYTLDAPTLLGPAVRATLNPLLEQAKTMLEQATAPEASVPTTSGLSGLSSASSSTTVMSGNEALHKD</sequence>
<dbReference type="PANTHER" id="PTHR45923:SF2">
    <property type="entry name" value="PROTEIN SEY1"/>
    <property type="match status" value="1"/>
</dbReference>
<dbReference type="SUPFAM" id="SSF52540">
    <property type="entry name" value="P-loop containing nucleoside triphosphate hydrolases"/>
    <property type="match status" value="1"/>
</dbReference>
<evidence type="ECO:0000256" key="6">
    <source>
        <dbReference type="ARBA" id="ARBA00022989"/>
    </source>
</evidence>
<dbReference type="EMBL" id="HG001808">
    <property type="protein sequence ID" value="CDF37004.1"/>
    <property type="molecule type" value="Genomic_DNA"/>
</dbReference>
<dbReference type="PANTHER" id="PTHR45923">
    <property type="entry name" value="PROTEIN SEY1"/>
    <property type="match status" value="1"/>
</dbReference>
<dbReference type="OMA" id="SYAHEEE"/>
<dbReference type="PROSITE" id="PS51715">
    <property type="entry name" value="G_GB1_RHD3"/>
    <property type="match status" value="1"/>
</dbReference>
<dbReference type="PhylomeDB" id="R7QG26"/>
<dbReference type="InterPro" id="IPR030386">
    <property type="entry name" value="G_GB1_RHD3_dom"/>
</dbReference>
<comment type="similarity">
    <text evidence="9">Belongs to the TRAFAC class dynamin-like GTPase superfamily. GB1/RHD3 GTPase family. RHD3 subfamily.</text>
</comment>
<accession>R7QG26</accession>
<comment type="function">
    <text evidence="9">Probable GTP-binding protein that may be involved in cell development.</text>
</comment>
<evidence type="ECO:0000313" key="14">
    <source>
        <dbReference type="Proteomes" id="UP000012073"/>
    </source>
</evidence>
<feature type="transmembrane region" description="Helical" evidence="11">
    <location>
        <begin position="695"/>
        <end position="712"/>
    </location>
</feature>
<dbReference type="EC" id="3.6.5.-" evidence="9"/>
<evidence type="ECO:0000256" key="4">
    <source>
        <dbReference type="ARBA" id="ARBA00022801"/>
    </source>
</evidence>
<name>R7QG26_CHOCR</name>
<dbReference type="GO" id="GO:0005789">
    <property type="term" value="C:endoplasmic reticulum membrane"/>
    <property type="evidence" value="ECO:0007669"/>
    <property type="project" value="UniProtKB-SubCell"/>
</dbReference>